<dbReference type="Proteomes" id="UP000826656">
    <property type="component" value="Unassembled WGS sequence"/>
</dbReference>
<comment type="similarity">
    <text evidence="1">Belongs to the UDP-glycosyltransferase family.</text>
</comment>
<dbReference type="SUPFAM" id="SSF57997">
    <property type="entry name" value="Tropomyosin"/>
    <property type="match status" value="1"/>
</dbReference>
<evidence type="ECO:0000256" key="5">
    <source>
        <dbReference type="SAM" id="Phobius"/>
    </source>
</evidence>
<feature type="coiled-coil region" evidence="3">
    <location>
        <begin position="930"/>
        <end position="1038"/>
    </location>
</feature>
<evidence type="ECO:0000256" key="3">
    <source>
        <dbReference type="SAM" id="Coils"/>
    </source>
</evidence>
<dbReference type="Gene3D" id="1.20.5.170">
    <property type="match status" value="1"/>
</dbReference>
<evidence type="ECO:0000313" key="8">
    <source>
        <dbReference type="EMBL" id="KAH0771922.1"/>
    </source>
</evidence>
<evidence type="ECO:0000259" key="7">
    <source>
        <dbReference type="Pfam" id="PF26581"/>
    </source>
</evidence>
<keyword evidence="3" id="KW-0175">Coiled coil</keyword>
<proteinExistence type="inferred from homology"/>
<feature type="coiled-coil region" evidence="3">
    <location>
        <begin position="801"/>
        <end position="880"/>
    </location>
</feature>
<feature type="transmembrane region" description="Helical" evidence="5">
    <location>
        <begin position="1124"/>
        <end position="1144"/>
    </location>
</feature>
<keyword evidence="2" id="KW-0808">Transferase</keyword>
<dbReference type="PANTHER" id="PTHR35705">
    <property type="entry name" value="WPP DOMAIN-INTERACTING TAIL-ANCHORED PROTEIN 1"/>
    <property type="match status" value="1"/>
</dbReference>
<keyword evidence="5" id="KW-0472">Membrane</keyword>
<dbReference type="Gene3D" id="3.40.50.2000">
    <property type="entry name" value="Glycogen Phosphorylase B"/>
    <property type="match status" value="3"/>
</dbReference>
<dbReference type="PANTHER" id="PTHR35705:SF1">
    <property type="entry name" value="WPP DOMAIN-INTERACTING TAIL-ANCHORED PROTEIN 1"/>
    <property type="match status" value="1"/>
</dbReference>
<dbReference type="EMBL" id="JAIVGD010000011">
    <property type="protein sequence ID" value="KAH0771922.1"/>
    <property type="molecule type" value="Genomic_DNA"/>
</dbReference>
<evidence type="ECO:0000256" key="1">
    <source>
        <dbReference type="ARBA" id="ARBA00009995"/>
    </source>
</evidence>
<feature type="domain" description="Glycosyltransferase N-terminal" evidence="6">
    <location>
        <begin position="8"/>
        <end position="196"/>
    </location>
</feature>
<organism evidence="8 9">
    <name type="scientific">Solanum tuberosum</name>
    <name type="common">Potato</name>
    <dbReference type="NCBI Taxonomy" id="4113"/>
    <lineage>
        <taxon>Eukaryota</taxon>
        <taxon>Viridiplantae</taxon>
        <taxon>Streptophyta</taxon>
        <taxon>Embryophyta</taxon>
        <taxon>Tracheophyta</taxon>
        <taxon>Spermatophyta</taxon>
        <taxon>Magnoliopsida</taxon>
        <taxon>eudicotyledons</taxon>
        <taxon>Gunneridae</taxon>
        <taxon>Pentapetalae</taxon>
        <taxon>asterids</taxon>
        <taxon>lamiids</taxon>
        <taxon>Solanales</taxon>
        <taxon>Solanaceae</taxon>
        <taxon>Solanoideae</taxon>
        <taxon>Solaneae</taxon>
        <taxon>Solanum</taxon>
    </lineage>
</organism>
<protein>
    <submittedName>
        <fullName evidence="8">Uncharacterized protein</fullName>
    </submittedName>
</protein>
<dbReference type="InterPro" id="IPR039976">
    <property type="entry name" value="WIT1/WIT2"/>
</dbReference>
<dbReference type="CDD" id="cd03784">
    <property type="entry name" value="GT1_Gtf-like"/>
    <property type="match status" value="1"/>
</dbReference>
<evidence type="ECO:0000259" key="6">
    <source>
        <dbReference type="Pfam" id="PF26168"/>
    </source>
</evidence>
<keyword evidence="5" id="KW-0812">Transmembrane</keyword>
<dbReference type="InterPro" id="IPR058610">
    <property type="entry name" value="WIT1_2_N"/>
</dbReference>
<dbReference type="Pfam" id="PF00201">
    <property type="entry name" value="UDPGT"/>
    <property type="match status" value="1"/>
</dbReference>
<comment type="caution">
    <text evidence="8">The sequence shown here is derived from an EMBL/GenBank/DDBJ whole genome shotgun (WGS) entry which is preliminary data.</text>
</comment>
<feature type="domain" description="WIT1/2 N-terminal helical bundle" evidence="7">
    <location>
        <begin position="512"/>
        <end position="648"/>
    </location>
</feature>
<accession>A0ABQ7VTT2</accession>
<gene>
    <name evidence="8" type="ORF">KY290_015903</name>
</gene>
<evidence type="ECO:0000313" key="9">
    <source>
        <dbReference type="Proteomes" id="UP000826656"/>
    </source>
</evidence>
<evidence type="ECO:0000256" key="2">
    <source>
        <dbReference type="ARBA" id="ARBA00022679"/>
    </source>
</evidence>
<keyword evidence="9" id="KW-1185">Reference proteome</keyword>
<reference evidence="8 9" key="1">
    <citation type="journal article" date="2021" name="bioRxiv">
        <title>Chromosome-scale and haplotype-resolved genome assembly of a tetraploid potato cultivar.</title>
        <authorList>
            <person name="Sun H."/>
            <person name="Jiao W.-B."/>
            <person name="Krause K."/>
            <person name="Campoy J.A."/>
            <person name="Goel M."/>
            <person name="Folz-Donahue K."/>
            <person name="Kukat C."/>
            <person name="Huettel B."/>
            <person name="Schneeberger K."/>
        </authorList>
    </citation>
    <scope>NUCLEOTIDE SEQUENCE [LARGE SCALE GENOMIC DNA]</scope>
    <source>
        <strain evidence="8">SolTubOtavaFocal</strain>
        <tissue evidence="8">Leaves</tissue>
    </source>
</reference>
<keyword evidence="5" id="KW-1133">Transmembrane helix</keyword>
<dbReference type="SUPFAM" id="SSF53756">
    <property type="entry name" value="UDP-Glycosyltransferase/glycogen phosphorylase"/>
    <property type="match status" value="1"/>
</dbReference>
<dbReference type="InterPro" id="IPR058980">
    <property type="entry name" value="Glyco_transf_N"/>
</dbReference>
<dbReference type="InterPro" id="IPR002213">
    <property type="entry name" value="UDP_glucos_trans"/>
</dbReference>
<sequence>MAVEHKTNVRVLMFPYLAYGHITPFFELAKKLSDRGFSIDLCSTPINLSLIKKKITQKYSCSIHLVEFHLPNLPELPPHYHTTNGLPIHLQSTLYKAITMSKPQFYEILKDQKPNVLVHDVMQPWAAGVASSLNIPSIKFCLTRVEFPFPALYLKDYEREITRPYDVEVKEELGENRAIMLVNSSRAIDGKYMDYLSEIGKTEILPTGVVIQDIAINEEQMEIIKWLGNKKENSTVYVSFGSENFLTKEEMEEVAYGLELSNVHFIWVVRFPKEEQVVSLEDVLPQGFLQRNIGEKGRIIECWAPQTTILKHPSIGAFLTHCGWNSTLECIEFGVPIIALPMNFYSDQPLNARLIVENGVAVEMARDGNGKIHRGNVAETIKNVFFGEKNTGEDLRRKVKGLRENIKLLREEEMDGVVKNPRIYEKEVGCVNSTVMDEKSLFSTVYSWVVVFGGCEDSVLVKKRVRLMDADTVNNASTSTKGVNTNEVEAESNTVDSLEVLSSSGNVMQEVGSVGEILTRLELDLACVSEKLVNLDLFVMHVETRESDFEAFASEKEGTSNDIVEKAIEFDLLSGVLDSEVTELGGLLSSVAIEIDNVRKVISSRGYVDEAFILIEEKLHDSEKSLKQSQDHLLELRGQCTNFHGIMLTSQGDQNWEDSEAADYFNGDALLTPKTKIKMQTVEQQRHILRMLEKSLARELDLEKKLTESRQVEEELEVRLQQEALYMEEEIEDASQRLFEGENAAEVLLGISKSLLGRLQMAHFNLNGTVQKESYLQSKLQEMEEHLKAKDNLLGKFESTSKELGDKVKSLEKRLEDSEFQLSNYTASAKKSQELESEILEMEDIINTLKEKNSEAERRIDTAETECKILKEANVELDKELNFLKSSSSITSERINVLEKQLRDSELRLQHAVASAEASQEKQIMLNSTIQDMEDLIEDLKSKVSKAKSLMESAEDKCIILSESNSDLNEELTFVRSRLACLESSLRQAEEMKKATARDINFRSKLITDLILQLALERERLEKQISLLIMENKAQKKLFQQKDKVPSPAPPSDGKDTRESMLPKAELSAATSPNECKEEISKFSSITNVEENVSGDFMSSESKETDSSTRLDASRDIDARQLNWKYVLTAVLVFLISTVVTFLMQNQSIQL</sequence>
<dbReference type="Pfam" id="PF26581">
    <property type="entry name" value="WIT1_2_N"/>
    <property type="match status" value="1"/>
</dbReference>
<evidence type="ECO:0000256" key="4">
    <source>
        <dbReference type="SAM" id="MobiDB-lite"/>
    </source>
</evidence>
<feature type="region of interest" description="Disordered" evidence="4">
    <location>
        <begin position="1039"/>
        <end position="1073"/>
    </location>
</feature>
<name>A0ABQ7VTT2_SOLTU</name>
<dbReference type="Pfam" id="PF26168">
    <property type="entry name" value="Glyco_transf_N"/>
    <property type="match status" value="1"/>
</dbReference>